<dbReference type="Pfam" id="PF00595">
    <property type="entry name" value="PDZ"/>
    <property type="match status" value="1"/>
</dbReference>
<dbReference type="Pfam" id="PF00397">
    <property type="entry name" value="WW"/>
    <property type="match status" value="1"/>
</dbReference>
<dbReference type="InterPro" id="IPR036034">
    <property type="entry name" value="PDZ_sf"/>
</dbReference>
<dbReference type="Proteomes" id="UP000038045">
    <property type="component" value="Unplaced"/>
</dbReference>
<dbReference type="SUPFAM" id="SSF51045">
    <property type="entry name" value="WW domain"/>
    <property type="match status" value="1"/>
</dbReference>
<protein>
    <submittedName>
        <fullName evidence="5">FERM and PDZ domain-containing protein 4</fullName>
    </submittedName>
</protein>
<accession>A0A0N4Z749</accession>
<dbReference type="CDD" id="cd00201">
    <property type="entry name" value="WW"/>
    <property type="match status" value="2"/>
</dbReference>
<dbReference type="PANTHER" id="PTHR46221">
    <property type="entry name" value="FERM AND PDZ DOMAIN-CONTAINING PROTEIN FAMILY MEMBER"/>
    <property type="match status" value="1"/>
</dbReference>
<evidence type="ECO:0000313" key="5">
    <source>
        <dbReference type="WBParaSite" id="PTRK_0000300200.1"/>
    </source>
</evidence>
<dbReference type="InterPro" id="IPR014352">
    <property type="entry name" value="FERM/acyl-CoA-bd_prot_sf"/>
</dbReference>
<dbReference type="SUPFAM" id="SSF47031">
    <property type="entry name" value="Second domain of FERM"/>
    <property type="match status" value="1"/>
</dbReference>
<proteinExistence type="predicted"/>
<name>A0A0N4Z749_PARTI</name>
<dbReference type="SMART" id="SM00456">
    <property type="entry name" value="WW"/>
    <property type="match status" value="2"/>
</dbReference>
<dbReference type="PROSITE" id="PS50106">
    <property type="entry name" value="PDZ"/>
    <property type="match status" value="1"/>
</dbReference>
<dbReference type="InterPro" id="IPR019749">
    <property type="entry name" value="Band_41_domain"/>
</dbReference>
<dbReference type="Gene3D" id="1.20.80.10">
    <property type="match status" value="1"/>
</dbReference>
<dbReference type="SUPFAM" id="SSF50156">
    <property type="entry name" value="PDZ domain-like"/>
    <property type="match status" value="1"/>
</dbReference>
<feature type="domain" description="PDZ" evidence="3">
    <location>
        <begin position="163"/>
        <end position="240"/>
    </location>
</feature>
<dbReference type="PROSITE" id="PS50057">
    <property type="entry name" value="FERM_3"/>
    <property type="match status" value="1"/>
</dbReference>
<dbReference type="InterPro" id="IPR001478">
    <property type="entry name" value="PDZ"/>
</dbReference>
<dbReference type="STRING" id="131310.A0A0N4Z749"/>
<evidence type="ECO:0000259" key="3">
    <source>
        <dbReference type="PROSITE" id="PS50106"/>
    </source>
</evidence>
<feature type="domain" description="FERM" evidence="2">
    <location>
        <begin position="274"/>
        <end position="626"/>
    </location>
</feature>
<dbReference type="SUPFAM" id="SSF54236">
    <property type="entry name" value="Ubiquitin-like"/>
    <property type="match status" value="1"/>
</dbReference>
<dbReference type="InterPro" id="IPR000299">
    <property type="entry name" value="FERM_domain"/>
</dbReference>
<dbReference type="Gene3D" id="2.30.42.10">
    <property type="match status" value="1"/>
</dbReference>
<evidence type="ECO:0000313" key="4">
    <source>
        <dbReference type="Proteomes" id="UP000038045"/>
    </source>
</evidence>
<feature type="domain" description="WW" evidence="1">
    <location>
        <begin position="25"/>
        <end position="46"/>
    </location>
</feature>
<dbReference type="InterPro" id="IPR029071">
    <property type="entry name" value="Ubiquitin-like_domsf"/>
</dbReference>
<evidence type="ECO:0000259" key="1">
    <source>
        <dbReference type="PROSITE" id="PS50020"/>
    </source>
</evidence>
<dbReference type="PROSITE" id="PS50020">
    <property type="entry name" value="WW_DOMAIN_2"/>
    <property type="match status" value="2"/>
</dbReference>
<dbReference type="InterPro" id="IPR001202">
    <property type="entry name" value="WW_dom"/>
</dbReference>
<dbReference type="Pfam" id="PF21989">
    <property type="entry name" value="RA_2"/>
    <property type="match status" value="1"/>
</dbReference>
<keyword evidence="4" id="KW-1185">Reference proteome</keyword>
<dbReference type="Pfam" id="PF00373">
    <property type="entry name" value="FERM_M"/>
    <property type="match status" value="1"/>
</dbReference>
<dbReference type="AlphaFoldDB" id="A0A0N4Z749"/>
<sequence length="958" mass="108939">MEMKDDYYSENAKNKPNQCDMCVLEDQRLFYIDHSTKRSHWQPPKISWSCRLGLPYGWEEAMDVFGFPYYINHISKTVTYNDPRQGTSSDSSGYFDISNSQFPYKDIPSSCEHSITGSYTLNSDTSQPSTPPIGFGEKKIVNEIENTTMGKDTIEDKVEEKREVKLIKHPDIGFGFVAASQQPVIVQYVTPNGPSDGKLLPNDQICMVNNVNVFEMDKEDVVKMIREHNNEITLTVQQLPKKKKGNKKNYHVRFTDKIHVSNMKSNDFLEDIPNVMRVYLENGQTKSFKFDDQTTVQDIVNNICSKLLIKDSSRFVLSLENSLSLRASKLCLLRPSMKICDLSNSSYVTYTRCRFRIAFMPTDISTYQLNDQCGFDYLYYQCTNDVVGGRFSLEMRYEACMRLAALHLRQLAFDNGNVVGSQHISIHVMEKEYGLATFLPMILLENVKMKQIKKHLRLYLKKDEGNKRDSNNFSIVKKCIQSELGSDEFIEDADSICSLIENNNNCDVGKICKLKYVEIVSLLPSFSGRTYNVTFKQTQMDMILQINNVQGLLIRQQGNPGQPTISVSYDLIENIIVADDTEVLKLVLIELKNNCHPGLDFVIDKEYAEDLVYYIIGYSKVYHSKVIQCRYEKNISPSVLSNYGPPRFRSVHIVTPSDWNYSDAVDSNSKIMVNLINDPPDYDQAIKATTAYFNDMNVENKPDGNKMNEVIENNKKEEEKVKIENVTVEILHASSENVNDFVEESNEIVNEKSSNFNLKFNDSIRLHKKRHSIVSGNANLYSSNTSLNVSGEYGDRRSSTISFNINNIDLLKSHFSTQKANSTSTQLSASSIIDENYSRSTKVSPVRSAKYNSITTVRRTSINPYNHSSEKDISNGKIDGDMTCNENQNENTLLLSPASTNHSSLALRISLSDSSTINQTSKNHPIQLFTSQEQDTETEIIDLTRDINNASKDLESSL</sequence>
<dbReference type="InterPro" id="IPR036020">
    <property type="entry name" value="WW_dom_sf"/>
</dbReference>
<organism evidence="4 5">
    <name type="scientific">Parastrongyloides trichosuri</name>
    <name type="common">Possum-specific nematode worm</name>
    <dbReference type="NCBI Taxonomy" id="131310"/>
    <lineage>
        <taxon>Eukaryota</taxon>
        <taxon>Metazoa</taxon>
        <taxon>Ecdysozoa</taxon>
        <taxon>Nematoda</taxon>
        <taxon>Chromadorea</taxon>
        <taxon>Rhabditida</taxon>
        <taxon>Tylenchina</taxon>
        <taxon>Panagrolaimomorpha</taxon>
        <taxon>Strongyloidoidea</taxon>
        <taxon>Strongyloididae</taxon>
        <taxon>Parastrongyloides</taxon>
    </lineage>
</organism>
<dbReference type="InterPro" id="IPR035963">
    <property type="entry name" value="FERM_2"/>
</dbReference>
<dbReference type="SMART" id="SM00295">
    <property type="entry name" value="B41"/>
    <property type="match status" value="1"/>
</dbReference>
<dbReference type="WBParaSite" id="PTRK_0000300200.1">
    <property type="protein sequence ID" value="PTRK_0000300200.1"/>
    <property type="gene ID" value="PTRK_0000300200"/>
</dbReference>
<dbReference type="InterPro" id="IPR019748">
    <property type="entry name" value="FERM_central"/>
</dbReference>
<reference evidence="5" key="1">
    <citation type="submission" date="2017-02" db="UniProtKB">
        <authorList>
            <consortium name="WormBaseParasite"/>
        </authorList>
    </citation>
    <scope>IDENTIFICATION</scope>
</reference>
<dbReference type="SMART" id="SM00228">
    <property type="entry name" value="PDZ"/>
    <property type="match status" value="1"/>
</dbReference>
<dbReference type="PANTHER" id="PTHR46221:SF3">
    <property type="entry name" value="FERM AND PDZ DOMAIN-CONTAINING PROTEIN 4"/>
    <property type="match status" value="1"/>
</dbReference>
<dbReference type="Gene3D" id="3.10.20.90">
    <property type="entry name" value="Phosphatidylinositol 3-kinase Catalytic Subunit, Chain A, domain 1"/>
    <property type="match status" value="1"/>
</dbReference>
<evidence type="ECO:0000259" key="2">
    <source>
        <dbReference type="PROSITE" id="PS50057"/>
    </source>
</evidence>
<dbReference type="CDD" id="cd14473">
    <property type="entry name" value="FERM_B-lobe"/>
    <property type="match status" value="1"/>
</dbReference>
<dbReference type="Gene3D" id="2.20.70.10">
    <property type="match status" value="1"/>
</dbReference>
<feature type="domain" description="WW" evidence="1">
    <location>
        <begin position="52"/>
        <end position="85"/>
    </location>
</feature>